<dbReference type="InterPro" id="IPR048020">
    <property type="entry name" value="Transpos_IS3"/>
</dbReference>
<dbReference type="InterPro" id="IPR050900">
    <property type="entry name" value="Transposase_IS3/IS150/IS904"/>
</dbReference>
<dbReference type="InterPro" id="IPR012337">
    <property type="entry name" value="RNaseH-like_sf"/>
</dbReference>
<accession>A0A7Y0L6Q5</accession>
<protein>
    <submittedName>
        <fullName evidence="4">IS3 family transposase</fullName>
    </submittedName>
</protein>
<dbReference type="PROSITE" id="PS50994">
    <property type="entry name" value="INTEGRASE"/>
    <property type="match status" value="1"/>
</dbReference>
<evidence type="ECO:0000256" key="1">
    <source>
        <dbReference type="ARBA" id="ARBA00002286"/>
    </source>
</evidence>
<dbReference type="PANTHER" id="PTHR46889">
    <property type="entry name" value="TRANSPOSASE INSF FOR INSERTION SEQUENCE IS3B-RELATED"/>
    <property type="match status" value="1"/>
</dbReference>
<dbReference type="SUPFAM" id="SSF53098">
    <property type="entry name" value="Ribonuclease H-like"/>
    <property type="match status" value="1"/>
</dbReference>
<evidence type="ECO:0000313" key="4">
    <source>
        <dbReference type="EMBL" id="NMP24261.1"/>
    </source>
</evidence>
<organism evidence="4 5">
    <name type="scientific">Sulfobacillus harzensis</name>
    <dbReference type="NCBI Taxonomy" id="2729629"/>
    <lineage>
        <taxon>Bacteria</taxon>
        <taxon>Bacillati</taxon>
        <taxon>Bacillota</taxon>
        <taxon>Clostridia</taxon>
        <taxon>Eubacteriales</taxon>
        <taxon>Clostridiales Family XVII. Incertae Sedis</taxon>
        <taxon>Sulfobacillus</taxon>
    </lineage>
</organism>
<dbReference type="RefSeq" id="WP_169102217.1">
    <property type="nucleotide sequence ID" value="NZ_JABBVZ010000095.1"/>
</dbReference>
<evidence type="ECO:0000259" key="3">
    <source>
        <dbReference type="PROSITE" id="PS50994"/>
    </source>
</evidence>
<dbReference type="AlphaFoldDB" id="A0A7Y0L6Q5"/>
<dbReference type="PANTHER" id="PTHR46889:SF4">
    <property type="entry name" value="TRANSPOSASE INSO FOR INSERTION SEQUENCE ELEMENT IS911B-RELATED"/>
    <property type="match status" value="1"/>
</dbReference>
<dbReference type="Pfam" id="PF13276">
    <property type="entry name" value="HTH_21"/>
    <property type="match status" value="1"/>
</dbReference>
<dbReference type="Proteomes" id="UP000533476">
    <property type="component" value="Unassembled WGS sequence"/>
</dbReference>
<name>A0A7Y0L6Q5_9FIRM</name>
<comment type="function">
    <text evidence="1">Involved in the transposition of the insertion sequence.</text>
</comment>
<feature type="domain" description="Integrase catalytic" evidence="3">
    <location>
        <begin position="140"/>
        <end position="306"/>
    </location>
</feature>
<evidence type="ECO:0000313" key="5">
    <source>
        <dbReference type="Proteomes" id="UP000533476"/>
    </source>
</evidence>
<dbReference type="InterPro" id="IPR025948">
    <property type="entry name" value="HTH-like_dom"/>
</dbReference>
<dbReference type="NCBIfam" id="NF033516">
    <property type="entry name" value="transpos_IS3"/>
    <property type="match status" value="1"/>
</dbReference>
<feature type="region of interest" description="Disordered" evidence="2">
    <location>
        <begin position="44"/>
        <end position="63"/>
    </location>
</feature>
<dbReference type="InterPro" id="IPR036397">
    <property type="entry name" value="RNaseH_sf"/>
</dbReference>
<dbReference type="EMBL" id="JABBVZ010000095">
    <property type="protein sequence ID" value="NMP24261.1"/>
    <property type="molecule type" value="Genomic_DNA"/>
</dbReference>
<dbReference type="GO" id="GO:0015074">
    <property type="term" value="P:DNA integration"/>
    <property type="evidence" value="ECO:0007669"/>
    <property type="project" value="InterPro"/>
</dbReference>
<dbReference type="Gene3D" id="3.30.420.10">
    <property type="entry name" value="Ribonuclease H-like superfamily/Ribonuclease H"/>
    <property type="match status" value="1"/>
</dbReference>
<proteinExistence type="predicted"/>
<dbReference type="Pfam" id="PF00665">
    <property type="entry name" value="rve"/>
    <property type="match status" value="1"/>
</dbReference>
<evidence type="ECO:0000256" key="2">
    <source>
        <dbReference type="SAM" id="MobiDB-lite"/>
    </source>
</evidence>
<sequence>MTELCEHVAEWQVEVPHASLKALCAAVQLPRGTFYAWRQRQQMPRLDRRRQAPGRTPRGYSVTRTGAKIPDGQIMDWIVGILESENAQYGYHKITWVLRRRYQLIINFKKVYRLLKSMALLWPQRRRKPPHPRRLARNWVVTRPNQLWETDITYGYIAGEDRFFYLQAILDVCDRQIIAYHIGLSCRAVDAARTLSQAVDRRRPEWGSESPVIRTDNGPQFTAHTFEARCEELGVDHERIPVATPNMNAHIESWHAQLDRECLAQEFTTFAEAYHAVSQWIQDYNERRLHGSLNFWSPVEMAARVAAGLDHWTPVRV</sequence>
<keyword evidence="5" id="KW-1185">Reference proteome</keyword>
<reference evidence="4 5" key="1">
    <citation type="submission" date="2020-04" db="EMBL/GenBank/DDBJ databases">
        <authorList>
            <person name="Zhang R."/>
            <person name="Schippers A."/>
        </authorList>
    </citation>
    <scope>NUCLEOTIDE SEQUENCE [LARGE SCALE GENOMIC DNA]</scope>
    <source>
        <strain evidence="4 5">DSM 109850</strain>
    </source>
</reference>
<dbReference type="InterPro" id="IPR001584">
    <property type="entry name" value="Integrase_cat-core"/>
</dbReference>
<dbReference type="GO" id="GO:0003676">
    <property type="term" value="F:nucleic acid binding"/>
    <property type="evidence" value="ECO:0007669"/>
    <property type="project" value="InterPro"/>
</dbReference>
<gene>
    <name evidence="4" type="ORF">HIJ39_18170</name>
</gene>
<comment type="caution">
    <text evidence="4">The sequence shown here is derived from an EMBL/GenBank/DDBJ whole genome shotgun (WGS) entry which is preliminary data.</text>
</comment>